<gene>
    <name evidence="1" type="ORF">Cvel_31878</name>
</gene>
<reference evidence="1" key="1">
    <citation type="submission" date="2014-11" db="EMBL/GenBank/DDBJ databases">
        <authorList>
            <person name="Otto D Thomas"/>
            <person name="Naeem Raeece"/>
        </authorList>
    </citation>
    <scope>NUCLEOTIDE SEQUENCE</scope>
</reference>
<sequence>MSHDALLNALPSSDVRAFSPDKKASTVRPIAGDPFFYIAESVAICDPGLSLSASTCVSAQAILSQTVDVLDEWFEEVTSMSAALHDALGAGHLYPEVEQRLESFFYHMIDADLTFASTQDVT</sequence>
<accession>A0A0G4HUI8</accession>
<dbReference type="AlphaFoldDB" id="A0A0G4HUI8"/>
<proteinExistence type="predicted"/>
<protein>
    <submittedName>
        <fullName evidence="1">Uncharacterized protein</fullName>
    </submittedName>
</protein>
<dbReference type="VEuPathDB" id="CryptoDB:Cvel_31878"/>
<organism evidence="1">
    <name type="scientific">Chromera velia CCMP2878</name>
    <dbReference type="NCBI Taxonomy" id="1169474"/>
    <lineage>
        <taxon>Eukaryota</taxon>
        <taxon>Sar</taxon>
        <taxon>Alveolata</taxon>
        <taxon>Colpodellida</taxon>
        <taxon>Chromeraceae</taxon>
        <taxon>Chromera</taxon>
    </lineage>
</organism>
<evidence type="ECO:0000313" key="1">
    <source>
        <dbReference type="EMBL" id="CEM48095.1"/>
    </source>
</evidence>
<name>A0A0G4HUI8_9ALVE</name>
<dbReference type="EMBL" id="CDMZ01003933">
    <property type="protein sequence ID" value="CEM48095.1"/>
    <property type="molecule type" value="Genomic_DNA"/>
</dbReference>